<dbReference type="InterPro" id="IPR053842">
    <property type="entry name" value="NikA-like"/>
</dbReference>
<dbReference type="KEGG" id="sdeo:D0436_24470"/>
<name>A0A8F3II11_9GAMM</name>
<reference evidence="1" key="1">
    <citation type="submission" date="2021-06" db="EMBL/GenBank/DDBJ databases">
        <title>The First Complete Genome Sequence of Species Shewanella decolorationis, from a Bioremediation Competent Strain Ni1-3.</title>
        <authorList>
            <person name="Wang Y."/>
            <person name="Cai X."/>
            <person name="Mao Y."/>
        </authorList>
    </citation>
    <scope>NUCLEOTIDE SEQUENCE</scope>
    <source>
        <plasmid evidence="1">pNi1-3</plasmid>
    </source>
</reference>
<organism evidence="1 2">
    <name type="scientific">Shewanella decolorationis</name>
    <dbReference type="NCBI Taxonomy" id="256839"/>
    <lineage>
        <taxon>Bacteria</taxon>
        <taxon>Pseudomonadati</taxon>
        <taxon>Pseudomonadota</taxon>
        <taxon>Gammaproteobacteria</taxon>
        <taxon>Alteromonadales</taxon>
        <taxon>Shewanellaceae</taxon>
        <taxon>Shewanella</taxon>
    </lineage>
</organism>
<geneLocation type="plasmid" evidence="1 2">
    <name>pNi1-3</name>
</geneLocation>
<gene>
    <name evidence="1" type="primary">traJ</name>
    <name evidence="1" type="ORF">D0436_24470</name>
</gene>
<sequence length="164" mass="18072">MSESAKKDSKTRKGSQRITVYCLPEEKKRIEDNARSTGKTASSFLLAVGQGYQVSGIVDAEQVREMAKISGNLGRLGGLLKWWLTNDARTADFTPDTIRLVLSKIEDLQQELGETMSQVIRPRSGSDKVKGVPFSVVKAKAFKDAEVLEAYLAEFEAGELKESN</sequence>
<protein>
    <submittedName>
        <fullName evidence="1">Conjugal transfer transcriptional regulator TraJ</fullName>
    </submittedName>
</protein>
<dbReference type="NCBIfam" id="NF010451">
    <property type="entry name" value="PRK13877.1"/>
    <property type="match status" value="1"/>
</dbReference>
<dbReference type="AlphaFoldDB" id="A0A8F3II11"/>
<dbReference type="Proteomes" id="UP000321124">
    <property type="component" value="Plasmid pNi1-3"/>
</dbReference>
<proteinExistence type="predicted"/>
<dbReference type="Pfam" id="PF21983">
    <property type="entry name" value="NikA-like"/>
    <property type="match status" value="1"/>
</dbReference>
<evidence type="ECO:0000313" key="2">
    <source>
        <dbReference type="Proteomes" id="UP000321124"/>
    </source>
</evidence>
<evidence type="ECO:0000313" key="1">
    <source>
        <dbReference type="EMBL" id="QWY79343.1"/>
    </source>
</evidence>
<dbReference type="EMBL" id="CP076856">
    <property type="protein sequence ID" value="QWY79343.1"/>
    <property type="molecule type" value="Genomic_DNA"/>
</dbReference>
<accession>A0A8F3II11</accession>
<keyword evidence="1" id="KW-0614">Plasmid</keyword>